<proteinExistence type="predicted"/>
<sequence>MHEQARPCVFLVSMVLSLHSKRHEHTGENEQSKTKRKGGQSTPFDEKDNLTVQLHFLKRLTKMVVQKPKKKGKSKMTVLISKEFQTKSEMVAAKKQLKAEIHGTFDLERQEVRIPNGLIILQRKTSANQWLSLTNRISDFSAYMTTKDADYRLKTPDLILKATQNRKEGR</sequence>
<dbReference type="AlphaFoldDB" id="R2NWY7"/>
<name>R2NWY7_9ENTE</name>
<evidence type="ECO:0000313" key="5">
    <source>
        <dbReference type="Proteomes" id="UP000014158"/>
    </source>
</evidence>
<keyword evidence="5" id="KW-1185">Reference proteome</keyword>
<feature type="region of interest" description="Disordered" evidence="1">
    <location>
        <begin position="21"/>
        <end position="46"/>
    </location>
</feature>
<evidence type="ECO:0000313" key="2">
    <source>
        <dbReference type="EMBL" id="EOH75548.1"/>
    </source>
</evidence>
<dbReference type="RefSeq" id="WP_010746376.1">
    <property type="nucleotide sequence ID" value="NZ_ASWF01000007.1"/>
</dbReference>
<dbReference type="EMBL" id="ASWF01000007">
    <property type="protein sequence ID" value="EOT70847.1"/>
    <property type="molecule type" value="Genomic_DNA"/>
</dbReference>
<evidence type="ECO:0000313" key="4">
    <source>
        <dbReference type="Proteomes" id="UP000013877"/>
    </source>
</evidence>
<organism evidence="2 4">
    <name type="scientific">Enterococcus raffinosus ATCC 49464</name>
    <dbReference type="NCBI Taxonomy" id="1158602"/>
    <lineage>
        <taxon>Bacteria</taxon>
        <taxon>Bacillati</taxon>
        <taxon>Bacillota</taxon>
        <taxon>Bacilli</taxon>
        <taxon>Lactobacillales</taxon>
        <taxon>Enterococcaceae</taxon>
        <taxon>Enterococcus</taxon>
    </lineage>
</organism>
<dbReference type="Proteomes" id="UP000013877">
    <property type="component" value="Unassembled WGS sequence"/>
</dbReference>
<dbReference type="EMBL" id="AJAL01000017">
    <property type="protein sequence ID" value="EOH75548.1"/>
    <property type="molecule type" value="Genomic_DNA"/>
</dbReference>
<comment type="caution">
    <text evidence="2">The sequence shown here is derived from an EMBL/GenBank/DDBJ whole genome shotgun (WGS) entry which is preliminary data.</text>
</comment>
<dbReference type="HOGENOM" id="CLU_1568329_0_0_9"/>
<reference evidence="2 4" key="1">
    <citation type="submission" date="2013-02" db="EMBL/GenBank/DDBJ databases">
        <title>The Genome Sequence of Enterococcus raffinosus ATCC_49464.</title>
        <authorList>
            <consortium name="The Broad Institute Genome Sequencing Platform"/>
            <consortium name="The Broad Institute Genome Sequencing Center for Infectious Disease"/>
            <person name="Earl A.M."/>
            <person name="Gilmore M.S."/>
            <person name="Lebreton F."/>
            <person name="Walker B."/>
            <person name="Young S.K."/>
            <person name="Zeng Q."/>
            <person name="Gargeya S."/>
            <person name="Fitzgerald M."/>
            <person name="Haas B."/>
            <person name="Abouelleil A."/>
            <person name="Alvarado L."/>
            <person name="Arachchi H.M."/>
            <person name="Berlin A.M."/>
            <person name="Chapman S.B."/>
            <person name="Dewar J."/>
            <person name="Goldberg J."/>
            <person name="Griggs A."/>
            <person name="Gujja S."/>
            <person name="Hansen M."/>
            <person name="Howarth C."/>
            <person name="Imamovic A."/>
            <person name="Larimer J."/>
            <person name="McCowan C."/>
            <person name="Murphy C."/>
            <person name="Neiman D."/>
            <person name="Pearson M."/>
            <person name="Priest M."/>
            <person name="Roberts A."/>
            <person name="Saif S."/>
            <person name="Shea T."/>
            <person name="Sisk P."/>
            <person name="Sykes S."/>
            <person name="Wortman J."/>
            <person name="Nusbaum C."/>
            <person name="Birren B."/>
        </authorList>
    </citation>
    <scope>NUCLEOTIDE SEQUENCE [LARGE SCALE GENOMIC DNA]</scope>
    <source>
        <strain evidence="2 4">ATCC 49464</strain>
    </source>
</reference>
<protein>
    <submittedName>
        <fullName evidence="2">Uncharacterized protein</fullName>
    </submittedName>
</protein>
<gene>
    <name evidence="3" type="ORF">I590_04187</name>
    <name evidence="2" type="ORF">UAK_03192</name>
</gene>
<accession>R2NWY7</accession>
<dbReference type="Proteomes" id="UP000014158">
    <property type="component" value="Unassembled WGS sequence"/>
</dbReference>
<dbReference type="PATRIC" id="fig|1158602.3.peg.3194"/>
<reference evidence="3 5" key="2">
    <citation type="submission" date="2013-03" db="EMBL/GenBank/DDBJ databases">
        <title>The Genome Sequence of Enterococcus raffinosus ATCC_49464 (PacBio/Illumina hybrid assembly).</title>
        <authorList>
            <consortium name="The Broad Institute Genomics Platform"/>
            <consortium name="The Broad Institute Genome Sequencing Center for Infectious Disease"/>
            <person name="Earl A."/>
            <person name="Russ C."/>
            <person name="Gilmore M."/>
            <person name="Surin D."/>
            <person name="Walker B."/>
            <person name="Young S."/>
            <person name="Zeng Q."/>
            <person name="Gargeya S."/>
            <person name="Fitzgerald M."/>
            <person name="Haas B."/>
            <person name="Abouelleil A."/>
            <person name="Allen A.W."/>
            <person name="Alvarado L."/>
            <person name="Arachchi H.M."/>
            <person name="Berlin A.M."/>
            <person name="Chapman S.B."/>
            <person name="Gainer-Dewar J."/>
            <person name="Goldberg J."/>
            <person name="Griggs A."/>
            <person name="Gujja S."/>
            <person name="Hansen M."/>
            <person name="Howarth C."/>
            <person name="Imamovic A."/>
            <person name="Ireland A."/>
            <person name="Larimer J."/>
            <person name="McCowan C."/>
            <person name="Murphy C."/>
            <person name="Pearson M."/>
            <person name="Poon T.W."/>
            <person name="Priest M."/>
            <person name="Roberts A."/>
            <person name="Saif S."/>
            <person name="Shea T."/>
            <person name="Sisk P."/>
            <person name="Sykes S."/>
            <person name="Wortman J."/>
            <person name="Nusbaum C."/>
            <person name="Birren B."/>
        </authorList>
    </citation>
    <scope>NUCLEOTIDE SEQUENCE [LARGE SCALE GENOMIC DNA]</scope>
    <source>
        <strain evidence="3 5">ATCC 49464</strain>
    </source>
</reference>
<evidence type="ECO:0000256" key="1">
    <source>
        <dbReference type="SAM" id="MobiDB-lite"/>
    </source>
</evidence>
<evidence type="ECO:0000313" key="3">
    <source>
        <dbReference type="EMBL" id="EOT70847.1"/>
    </source>
</evidence>